<dbReference type="InterPro" id="IPR030890">
    <property type="entry name" value="LP_HExxH_w_TonB"/>
</dbReference>
<evidence type="ECO:0000313" key="8">
    <source>
        <dbReference type="EMBL" id="RHD88383.1"/>
    </source>
</evidence>
<evidence type="ECO:0000313" key="4">
    <source>
        <dbReference type="EMBL" id="KAB4450504.1"/>
    </source>
</evidence>
<dbReference type="PATRIC" id="fig|818.23.peg.5212"/>
<dbReference type="Proteomes" id="UP000460317">
    <property type="component" value="Unassembled WGS sequence"/>
</dbReference>
<dbReference type="Proteomes" id="UP000095576">
    <property type="component" value="Unassembled WGS sequence"/>
</dbReference>
<dbReference type="Proteomes" id="UP001156216">
    <property type="component" value="Chromosome"/>
</dbReference>
<dbReference type="PROSITE" id="PS51257">
    <property type="entry name" value="PROKAR_LIPOPROTEIN"/>
    <property type="match status" value="1"/>
</dbReference>
<dbReference type="AlphaFoldDB" id="A0A0P0FT33"/>
<dbReference type="Proteomes" id="UP000440614">
    <property type="component" value="Unassembled WGS sequence"/>
</dbReference>
<sequence>MKKYYIYILTAVLPILWGACNNGDDIDTKHSIFSTEPMEHNGFDEWLLANYTYPYNVDFKYRMQDIESDHKYNLVPADYDKSVALAKIIKHVWMEAYTELAGPAFLRSYVPKTFHLIGSPAYDSSGTKVLGTAEGGKKITLYEVNSLDFENVDIEVLNEYYFKTMHHEFAHILHQKRNYDPSFDRITEGKYVGSDWYFYVAENGNSYLREDADAWPEGFVTAYAMSEAREDFVENIAMYVTHDQAYWDNMLKVAGTAGAAIINQKFTIVYNYMLETWGINLDDLREIVLRRQQEIPELDLSTIE</sequence>
<evidence type="ECO:0000313" key="13">
    <source>
        <dbReference type="Proteomes" id="UP000095541"/>
    </source>
</evidence>
<dbReference type="GeneID" id="60924422"/>
<evidence type="ECO:0000313" key="6">
    <source>
        <dbReference type="EMBL" id="KAB4482893.1"/>
    </source>
</evidence>
<dbReference type="OMA" id="VENIAMY"/>
<dbReference type="EMBL" id="QROV01000045">
    <property type="protein sequence ID" value="RHL52789.1"/>
    <property type="molecule type" value="Genomic_DNA"/>
</dbReference>
<dbReference type="EMBL" id="CP083680">
    <property type="protein sequence ID" value="UYU65743.1"/>
    <property type="molecule type" value="Genomic_DNA"/>
</dbReference>
<dbReference type="KEGG" id="btho:Btheta7330_05061"/>
<dbReference type="EMBL" id="WCRY01000008">
    <property type="protein sequence ID" value="KAB4482893.1"/>
    <property type="molecule type" value="Genomic_DNA"/>
</dbReference>
<reference evidence="15 16" key="2">
    <citation type="submission" date="2018-08" db="EMBL/GenBank/DDBJ databases">
        <title>A genome reference for cultivated species of the human gut microbiota.</title>
        <authorList>
            <person name="Zou Y."/>
            <person name="Xue W."/>
            <person name="Luo G."/>
        </authorList>
    </citation>
    <scope>NUCLEOTIDE SEQUENCE [LARGE SCALE GENOMIC DNA]</scope>
    <source>
        <strain evidence="9 15">AF37-12</strain>
        <strain evidence="8 16">AM30-26</strain>
    </source>
</reference>
<evidence type="ECO:0000313" key="1">
    <source>
        <dbReference type="EMBL" id="CUP21372.1"/>
    </source>
</evidence>
<dbReference type="EMBL" id="WCSY01000002">
    <property type="protein sequence ID" value="KAB4315498.1"/>
    <property type="molecule type" value="Genomic_DNA"/>
</dbReference>
<dbReference type="Proteomes" id="UP001162960">
    <property type="component" value="Chromosome"/>
</dbReference>
<dbReference type="EMBL" id="QSJP01000008">
    <property type="protein sequence ID" value="RHD88383.1"/>
    <property type="molecule type" value="Genomic_DNA"/>
</dbReference>
<organism evidence="9 15">
    <name type="scientific">Bacteroides thetaiotaomicron</name>
    <dbReference type="NCBI Taxonomy" id="818"/>
    <lineage>
        <taxon>Bacteria</taxon>
        <taxon>Pseudomonadati</taxon>
        <taxon>Bacteroidota</taxon>
        <taxon>Bacteroidia</taxon>
        <taxon>Bacteroidales</taxon>
        <taxon>Bacteroidaceae</taxon>
        <taxon>Bacteroides</taxon>
    </lineage>
</organism>
<dbReference type="EMBL" id="WCRW01000008">
    <property type="protein sequence ID" value="KAB4455276.1"/>
    <property type="molecule type" value="Genomic_DNA"/>
</dbReference>
<evidence type="ECO:0000313" key="5">
    <source>
        <dbReference type="EMBL" id="KAB4455276.1"/>
    </source>
</evidence>
<dbReference type="Proteomes" id="UP001217776">
    <property type="component" value="Unassembled WGS sequence"/>
</dbReference>
<dbReference type="Proteomes" id="UP000283616">
    <property type="component" value="Unassembled WGS sequence"/>
</dbReference>
<dbReference type="EMBL" id="JAQNVG010000002">
    <property type="protein sequence ID" value="MDC2234362.1"/>
    <property type="molecule type" value="Genomic_DNA"/>
</dbReference>
<dbReference type="NCBIfam" id="TIGR04549">
    <property type="entry name" value="LP_HExxH_w_tonB"/>
    <property type="match status" value="1"/>
</dbReference>
<dbReference type="EMBL" id="CP083685">
    <property type="protein sequence ID" value="UYU92171.1"/>
    <property type="molecule type" value="Genomic_DNA"/>
</dbReference>
<protein>
    <submittedName>
        <fullName evidence="7">Zinc-binding metallopeptidase</fullName>
    </submittedName>
</protein>
<evidence type="ECO:0000313" key="18">
    <source>
        <dbReference type="Proteomes" id="UP000436858"/>
    </source>
</evidence>
<evidence type="ECO:0000313" key="17">
    <source>
        <dbReference type="Proteomes" id="UP000436825"/>
    </source>
</evidence>
<dbReference type="EMBL" id="WCSB01000015">
    <property type="protein sequence ID" value="KAB4450504.1"/>
    <property type="molecule type" value="Genomic_DNA"/>
</dbReference>
<dbReference type="Proteomes" id="UP001156218">
    <property type="component" value="Chromosome"/>
</dbReference>
<dbReference type="EMBL" id="CZAP01000003">
    <property type="protein sequence ID" value="CUP21372.1"/>
    <property type="molecule type" value="Genomic_DNA"/>
</dbReference>
<reference evidence="17 18" key="3">
    <citation type="journal article" date="2019" name="Nat. Med.">
        <title>A library of human gut bacterial isolates paired with longitudinal multiomics data enables mechanistic microbiome research.</title>
        <authorList>
            <person name="Poyet M."/>
            <person name="Groussin M."/>
            <person name="Gibbons S.M."/>
            <person name="Avila-Pacheco J."/>
            <person name="Jiang X."/>
            <person name="Kearney S.M."/>
            <person name="Perrotta A.R."/>
            <person name="Berdy B."/>
            <person name="Zhao S."/>
            <person name="Lieberman T.D."/>
            <person name="Swanson P.K."/>
            <person name="Smith M."/>
            <person name="Roesemann S."/>
            <person name="Alexander J.E."/>
            <person name="Rich S.A."/>
            <person name="Livny J."/>
            <person name="Vlamakis H."/>
            <person name="Clish C."/>
            <person name="Bullock K."/>
            <person name="Deik A."/>
            <person name="Scott J."/>
            <person name="Pierce K.A."/>
            <person name="Xavier R.J."/>
            <person name="Alm E.J."/>
        </authorList>
    </citation>
    <scope>NUCLEOTIDE SEQUENCE [LARGE SCALE GENOMIC DNA]</scope>
    <source>
        <strain evidence="5 17">BIOML-A160</strain>
        <strain evidence="6 18">BIOML-A162</strain>
        <strain evidence="4 20">BIOML-A165</strain>
        <strain evidence="3 19">BIOML-A188</strain>
    </source>
</reference>
<accession>A0A0P0FT33</accession>
<gene>
    <name evidence="9" type="ORF">DW011_24045</name>
    <name evidence="8" type="ORF">DW780_11525</name>
    <name evidence="1" type="ORF">ERS852511_01492</name>
    <name evidence="2" type="ORF">ERS852557_02605</name>
    <name evidence="5" type="ORF">GAN75_13590</name>
    <name evidence="6" type="ORF">GAN91_09755</name>
    <name evidence="4" type="ORF">GAN93_16280</name>
    <name evidence="3" type="ORF">GAO51_02595</name>
    <name evidence="11" type="ORF">KQP59_19150</name>
    <name evidence="10" type="ORF">KQP68_19535</name>
    <name evidence="12" type="ORF">KQP74_05940</name>
    <name evidence="7" type="ORF">PO127_01210</name>
</gene>
<evidence type="ECO:0000313" key="20">
    <source>
        <dbReference type="Proteomes" id="UP000460317"/>
    </source>
</evidence>
<dbReference type="RefSeq" id="WP_008762851.1">
    <property type="nucleotide sequence ID" value="NZ_BAABXH010000001.1"/>
</dbReference>
<dbReference type="Proteomes" id="UP000436825">
    <property type="component" value="Unassembled WGS sequence"/>
</dbReference>
<reference evidence="13 14" key="1">
    <citation type="submission" date="2015-09" db="EMBL/GenBank/DDBJ databases">
        <authorList>
            <consortium name="Pathogen Informatics"/>
        </authorList>
    </citation>
    <scope>NUCLEOTIDE SEQUENCE [LARGE SCALE GENOMIC DNA]</scope>
    <source>
        <strain evidence="1 14">2789STDY5834899</strain>
        <strain evidence="2 13">2789STDY5834945</strain>
    </source>
</reference>
<evidence type="ECO:0000313" key="19">
    <source>
        <dbReference type="Proteomes" id="UP000440614"/>
    </source>
</evidence>
<dbReference type="EMBL" id="CP083681">
    <property type="protein sequence ID" value="UYU70376.1"/>
    <property type="molecule type" value="Genomic_DNA"/>
</dbReference>
<dbReference type="Proteomes" id="UP000284785">
    <property type="component" value="Unassembled WGS sequence"/>
</dbReference>
<evidence type="ECO:0000313" key="10">
    <source>
        <dbReference type="EMBL" id="UYU65743.1"/>
    </source>
</evidence>
<dbReference type="Proteomes" id="UP000095541">
    <property type="component" value="Unassembled WGS sequence"/>
</dbReference>
<evidence type="ECO:0000313" key="11">
    <source>
        <dbReference type="EMBL" id="UYU70376.1"/>
    </source>
</evidence>
<evidence type="ECO:0000313" key="2">
    <source>
        <dbReference type="EMBL" id="CUQ06011.1"/>
    </source>
</evidence>
<evidence type="ECO:0000313" key="3">
    <source>
        <dbReference type="EMBL" id="KAB4315498.1"/>
    </source>
</evidence>
<dbReference type="Proteomes" id="UP000436858">
    <property type="component" value="Unassembled WGS sequence"/>
</dbReference>
<dbReference type="SMR" id="A0A0P0FT33"/>
<name>A0A0P0FT33_BACT4</name>
<dbReference type="Pfam" id="PF15890">
    <property type="entry name" value="Peptidase_Mx1"/>
    <property type="match status" value="1"/>
</dbReference>
<evidence type="ECO:0000313" key="16">
    <source>
        <dbReference type="Proteomes" id="UP000284785"/>
    </source>
</evidence>
<reference evidence="7" key="5">
    <citation type="submission" date="2022-10" db="EMBL/GenBank/DDBJ databases">
        <title>Human gut microbiome strain richness.</title>
        <authorList>
            <person name="Chen-Liaw A."/>
        </authorList>
    </citation>
    <scope>NUCLEOTIDE SEQUENCE</scope>
    <source>
        <strain evidence="7">1001283st1_A3_1001283B150304_161114</strain>
    </source>
</reference>
<accession>C6IJ90</accession>
<evidence type="ECO:0000313" key="12">
    <source>
        <dbReference type="EMBL" id="UYU92171.1"/>
    </source>
</evidence>
<evidence type="ECO:0000313" key="14">
    <source>
        <dbReference type="Proteomes" id="UP000095576"/>
    </source>
</evidence>
<dbReference type="EMBL" id="CZBI01000003">
    <property type="protein sequence ID" value="CUQ06011.1"/>
    <property type="molecule type" value="Genomic_DNA"/>
</dbReference>
<dbReference type="DNASU" id="1075878"/>
<dbReference type="Gene3D" id="3.40.390.70">
    <property type="match status" value="1"/>
</dbReference>
<reference evidence="10 21" key="4">
    <citation type="submission" date="2021-06" db="EMBL/GenBank/DDBJ databases">
        <title>Interrogation of the integrated mobile genetic elements in gut-associated Bacteroides with a consensus prediction approach.</title>
        <authorList>
            <person name="Campbell D.E."/>
            <person name="Leigh J.R."/>
            <person name="Kim T."/>
            <person name="England W."/>
            <person name="Whitaker R.J."/>
            <person name="Degnan P.H."/>
        </authorList>
    </citation>
    <scope>NUCLEOTIDE SEQUENCE</scope>
    <source>
        <strain evidence="12">VPI-3443</strain>
        <strain evidence="11">VPI-BTDOT2</strain>
        <strain evidence="10 21">WAL8669</strain>
    </source>
</reference>
<evidence type="ECO:0000313" key="9">
    <source>
        <dbReference type="EMBL" id="RHL52789.1"/>
    </source>
</evidence>
<evidence type="ECO:0000313" key="21">
    <source>
        <dbReference type="Proteomes" id="UP001156218"/>
    </source>
</evidence>
<evidence type="ECO:0000313" key="15">
    <source>
        <dbReference type="Proteomes" id="UP000283616"/>
    </source>
</evidence>
<proteinExistence type="predicted"/>
<evidence type="ECO:0000313" key="7">
    <source>
        <dbReference type="EMBL" id="MDC2234362.1"/>
    </source>
</evidence>